<evidence type="ECO:0000313" key="2">
    <source>
        <dbReference type="EMBL" id="PSC72552.1"/>
    </source>
</evidence>
<feature type="compositionally biased region" description="Low complexity" evidence="1">
    <location>
        <begin position="775"/>
        <end position="795"/>
    </location>
</feature>
<feature type="compositionally biased region" description="Low complexity" evidence="1">
    <location>
        <begin position="872"/>
        <end position="890"/>
    </location>
</feature>
<dbReference type="InterPro" id="IPR051425">
    <property type="entry name" value="Formin_Homology"/>
</dbReference>
<feature type="region of interest" description="Disordered" evidence="1">
    <location>
        <begin position="737"/>
        <end position="842"/>
    </location>
</feature>
<keyword evidence="3" id="KW-1185">Reference proteome</keyword>
<reference evidence="2 3" key="1">
    <citation type="journal article" date="2018" name="Plant J.">
        <title>Genome sequences of Chlorella sorokiniana UTEX 1602 and Micractinium conductrix SAG 241.80: implications to maltose excretion by a green alga.</title>
        <authorList>
            <person name="Arriola M.B."/>
            <person name="Velmurugan N."/>
            <person name="Zhang Y."/>
            <person name="Plunkett M.H."/>
            <person name="Hondzo H."/>
            <person name="Barney B.M."/>
        </authorList>
    </citation>
    <scope>NUCLEOTIDE SEQUENCE [LARGE SCALE GENOMIC DNA]</scope>
    <source>
        <strain evidence="2 3">SAG 241.80</strain>
    </source>
</reference>
<dbReference type="AlphaFoldDB" id="A0A2P6VEN4"/>
<protein>
    <submittedName>
        <fullName evidence="2">ALG-2 interacting isoform A</fullName>
    </submittedName>
</protein>
<comment type="caution">
    <text evidence="2">The sequence shown here is derived from an EMBL/GenBank/DDBJ whole genome shotgun (WGS) entry which is preliminary data.</text>
</comment>
<name>A0A2P6VEN4_9CHLO</name>
<feature type="compositionally biased region" description="Polar residues" evidence="1">
    <location>
        <begin position="450"/>
        <end position="459"/>
    </location>
</feature>
<feature type="compositionally biased region" description="Low complexity" evidence="1">
    <location>
        <begin position="1194"/>
        <end position="1203"/>
    </location>
</feature>
<feature type="compositionally biased region" description="Gly residues" evidence="1">
    <location>
        <begin position="1181"/>
        <end position="1193"/>
    </location>
</feature>
<dbReference type="EMBL" id="LHPF02000010">
    <property type="protein sequence ID" value="PSC72552.1"/>
    <property type="molecule type" value="Genomic_DNA"/>
</dbReference>
<sequence length="1203" mass="123203">MLQPWQRTASQPSHDPQDQSGSASSPRRTPPMSAAGGSEDGEEYVDALGVITALERTNELESRLRQAVQDTHPLTTTLDWDFNAADQEREALLAISEQLEYLEDKLREYRFLEPSELDNKAVLLSQLDAVRRELVEVVGAVAQHITFGKEVVRDVLAFAQVGDSDAPADADGELLPPGEALEQGMAVPGPEEGGTLLSRLRASGTASLGGFASEIEAEGDAAAAPGSGGALRRSTQRTAGMYGTDDGEAAAGEPAGGSGFIPAVRRSGALPSRPPRYPSQAGGGTAKESLLVPGPKQQRCGSGADPAGAPTSPSWLHQRVPPQASPTQRSAFLQHQQPEVPAAPGAAQRAHPLAANAVPGSTGGRRQLNVDGPLPLGASRGAAGAEAYSFSQPQPQAQGQRALGGQAAQQQQQQQQQAAAAQQQQQQSVQGYPVAPSSYAPSTYAPSEGIPSSRQSPYSARTLGAAAPPAAPPPAAAPPGQRLGGSKLLTRLNRHAGGAVGDSASGSRYGVYSRVSDDDIYGALEGSSGRPASIMNPSPRQYGGYVRIRDRMGTVEEGSMVPGPKSARRSPTPPRIYGAEEPEGDLWETRSEIEPAGYAAAVTLNRSPAALREHPDSGPRPPRITHSAPAHNPLTPPRDRLHLAYSSGGAGVAPAPAGRAQHSTARVGRHAGTSSSRSGASDGGGGGGGLLGRLTNMLLTGAAAAAVAVVAQHAGPVVVAKGQEAVRTLQEKQAAVASRWQASQRKREDAQRKREAERRAGRLADAPPSPATYRAMADAPPAALSAQLAAQAAPAFAPPPRQQPKPSPGRLADLAMPPPRSPGARCAAADLPPAPRAGSTASRMGDLPIWERQQAAPAAAAAAAAAAAQRQASAASANKPGKPAAKAPMSDPLPAHLTGRPAPSSAAGSTGGRPAQAPGAMQQVPAGVAAEPAPASQQHLAFLQSWRSQIAPRLTQLLTLLAGQEVARNLAVAQVWTYLPVLTEGRQVLKAEQLCLLGDAQLQGFHEGCAAEGVTVNQLGPMGKVWENGAVQVVQCAQSLSSEMHPCNRLPGPLSACIEECIYLPVYDRTGQVSQGVLAVIELLVRAGSHDPMVVANAISCLTHIMEALHLSVGNPHAMPAPMAPPKGSLAASAAARGGNGGAVGGGCGAQPAKRACPPGAAGQPLPHSSNTLRNNAVAFGSGGSGKGSGGSLGRSMSMARLA</sequence>
<dbReference type="Proteomes" id="UP000239649">
    <property type="component" value="Unassembled WGS sequence"/>
</dbReference>
<accession>A0A2P6VEN4</accession>
<dbReference type="OrthoDB" id="514480at2759"/>
<feature type="compositionally biased region" description="Basic and acidic residues" evidence="1">
    <location>
        <begin position="745"/>
        <end position="762"/>
    </location>
</feature>
<dbReference type="PANTHER" id="PTHR45725">
    <property type="entry name" value="FORMIN HOMOLOGY 2 FAMILY MEMBER"/>
    <property type="match status" value="1"/>
</dbReference>
<feature type="compositionally biased region" description="Pro residues" evidence="1">
    <location>
        <begin position="796"/>
        <end position="807"/>
    </location>
</feature>
<evidence type="ECO:0000256" key="1">
    <source>
        <dbReference type="SAM" id="MobiDB-lite"/>
    </source>
</evidence>
<proteinExistence type="predicted"/>
<feature type="region of interest" description="Disordered" evidence="1">
    <location>
        <begin position="523"/>
        <end position="542"/>
    </location>
</feature>
<feature type="compositionally biased region" description="Polar residues" evidence="1">
    <location>
        <begin position="1"/>
        <end position="27"/>
    </location>
</feature>
<feature type="region of interest" description="Disordered" evidence="1">
    <location>
        <begin position="556"/>
        <end position="581"/>
    </location>
</feature>
<feature type="region of interest" description="Disordered" evidence="1">
    <location>
        <begin position="355"/>
        <end position="485"/>
    </location>
</feature>
<evidence type="ECO:0000313" key="3">
    <source>
        <dbReference type="Proteomes" id="UP000239649"/>
    </source>
</evidence>
<gene>
    <name evidence="2" type="ORF">C2E20_4325</name>
</gene>
<feature type="region of interest" description="Disordered" evidence="1">
    <location>
        <begin position="872"/>
        <end position="931"/>
    </location>
</feature>
<feature type="region of interest" description="Disordered" evidence="1">
    <location>
        <begin position="1154"/>
        <end position="1203"/>
    </location>
</feature>
<dbReference type="PANTHER" id="PTHR45725:SF18">
    <property type="entry name" value="ORC1-LIKE AAA ATPASE DOMAIN-CONTAINING PROTEIN"/>
    <property type="match status" value="1"/>
</dbReference>
<feature type="compositionally biased region" description="Low complexity" evidence="1">
    <location>
        <begin position="670"/>
        <end position="680"/>
    </location>
</feature>
<feature type="region of interest" description="Disordered" evidence="1">
    <location>
        <begin position="240"/>
        <end position="333"/>
    </location>
</feature>
<feature type="region of interest" description="Disordered" evidence="1">
    <location>
        <begin position="610"/>
        <end position="685"/>
    </location>
</feature>
<organism evidence="2 3">
    <name type="scientific">Micractinium conductrix</name>
    <dbReference type="NCBI Taxonomy" id="554055"/>
    <lineage>
        <taxon>Eukaryota</taxon>
        <taxon>Viridiplantae</taxon>
        <taxon>Chlorophyta</taxon>
        <taxon>core chlorophytes</taxon>
        <taxon>Trebouxiophyceae</taxon>
        <taxon>Chlorellales</taxon>
        <taxon>Chlorellaceae</taxon>
        <taxon>Chlorella clade</taxon>
        <taxon>Micractinium</taxon>
    </lineage>
</organism>
<feature type="compositionally biased region" description="Low complexity" evidence="1">
    <location>
        <begin position="392"/>
        <end position="447"/>
    </location>
</feature>
<feature type="region of interest" description="Disordered" evidence="1">
    <location>
        <begin position="1"/>
        <end position="42"/>
    </location>
</feature>